<dbReference type="KEGG" id="tbn:TBH_C1330"/>
<feature type="chain" id="PRO_5031188726" description="DUF4412 domain-containing protein" evidence="1">
    <location>
        <begin position="20"/>
        <end position="230"/>
    </location>
</feature>
<accession>A0A7U6GIJ6</accession>
<evidence type="ECO:0008006" key="4">
    <source>
        <dbReference type="Google" id="ProtNLM"/>
    </source>
</evidence>
<dbReference type="OrthoDB" id="8560170at2"/>
<gene>
    <name evidence="2" type="ORF">TBH_C1330</name>
</gene>
<reference evidence="2 3" key="1">
    <citation type="journal article" date="2014" name="PLoS ONE">
        <title>Physiological and genomic features of a novel sulfur-oxidizing gammaproteobacterium belonging to a previously uncultivated symbiotic lineage isolated from a hydrothermal vent.</title>
        <authorList>
            <person name="Nunoura T."/>
            <person name="Takaki Y."/>
            <person name="Kazama H."/>
            <person name="Kakuta J."/>
            <person name="Shimamura S."/>
            <person name="Makita H."/>
            <person name="Hirai M."/>
            <person name="Miyazaki M."/>
            <person name="Takai K."/>
        </authorList>
    </citation>
    <scope>NUCLEOTIDE SEQUENCE [LARGE SCALE GENOMIC DNA]</scope>
    <source>
        <strain evidence="2 3">Hiromi1</strain>
    </source>
</reference>
<keyword evidence="3" id="KW-1185">Reference proteome</keyword>
<protein>
    <recommendedName>
        <fullName evidence="4">DUF4412 domain-containing protein</fullName>
    </recommendedName>
</protein>
<dbReference type="EMBL" id="AP012273">
    <property type="protein sequence ID" value="BAO44255.1"/>
    <property type="molecule type" value="Genomic_DNA"/>
</dbReference>
<name>A0A7U6GIJ6_9GAMM</name>
<evidence type="ECO:0000256" key="1">
    <source>
        <dbReference type="SAM" id="SignalP"/>
    </source>
</evidence>
<feature type="signal peptide" evidence="1">
    <location>
        <begin position="1"/>
        <end position="19"/>
    </location>
</feature>
<organism evidence="2 3">
    <name type="scientific">Thiolapillus brandeum</name>
    <dbReference type="NCBI Taxonomy" id="1076588"/>
    <lineage>
        <taxon>Bacteria</taxon>
        <taxon>Pseudomonadati</taxon>
        <taxon>Pseudomonadota</taxon>
        <taxon>Gammaproteobacteria</taxon>
        <taxon>Chromatiales</taxon>
        <taxon>Sedimenticolaceae</taxon>
        <taxon>Thiolapillus</taxon>
    </lineage>
</organism>
<proteinExistence type="predicted"/>
<dbReference type="Proteomes" id="UP000031631">
    <property type="component" value="Chromosome"/>
</dbReference>
<dbReference type="AlphaFoldDB" id="A0A7U6GIJ6"/>
<keyword evidence="1" id="KW-0732">Signal</keyword>
<evidence type="ECO:0000313" key="2">
    <source>
        <dbReference type="EMBL" id="BAO44255.1"/>
    </source>
</evidence>
<evidence type="ECO:0000313" key="3">
    <source>
        <dbReference type="Proteomes" id="UP000031631"/>
    </source>
</evidence>
<sequence length="230" mass="25979">MYKLILILFLGGIPLFAAAQQASLLVYKVQEPGVENYISRILVTPEKLRMDEGSDSGGYTLYDRRTGRIFNVDPEEQTVIVFEPPATQPQPPQDMTLSIQRKAEPQAPQVEGKTPVSIKLMVNKETCRELLVIDDSMTHAVAALRELYKALARIQYPSAHMPGTNMSACELSEYVYAPQRAWEHGLPLWDIMGDKRRLLVDFRKGFRVGDEMFQVPEGYERIVPPPLTGN</sequence>
<dbReference type="RefSeq" id="WP_052469950.1">
    <property type="nucleotide sequence ID" value="NZ_AP012273.1"/>
</dbReference>